<dbReference type="EMBL" id="LDZF01000003">
    <property type="protein sequence ID" value="KMK15623.1"/>
    <property type="molecule type" value="Genomic_DNA"/>
</dbReference>
<sequence>MKSQKCAQRRHHAARLKAKRRYYYNAGEGRAVTVGKVCQMPFLCSCWMCSHRRKHHGAGMQERHSSEPYS</sequence>
<evidence type="ECO:0000313" key="1">
    <source>
        <dbReference type="EMBL" id="KMK15623.1"/>
    </source>
</evidence>
<keyword evidence="2" id="KW-1185">Reference proteome</keyword>
<gene>
    <name evidence="1" type="ORF">ABW06_03185</name>
</gene>
<dbReference type="Proteomes" id="UP000036196">
    <property type="component" value="Unassembled WGS sequence"/>
</dbReference>
<accession>A0A0J5L7E9</accession>
<comment type="caution">
    <text evidence="1">The sequence shown here is derived from an EMBL/GenBank/DDBJ whole genome shotgun (WGS) entry which is preliminary data.</text>
</comment>
<protein>
    <submittedName>
        <fullName evidence="1">Uncharacterized protein</fullName>
    </submittedName>
</protein>
<proteinExistence type="predicted"/>
<organism evidence="1 2">
    <name type="scientific">Pluralibacter gergoviae</name>
    <name type="common">Enterobacter gergoviae</name>
    <dbReference type="NCBI Taxonomy" id="61647"/>
    <lineage>
        <taxon>Bacteria</taxon>
        <taxon>Pseudomonadati</taxon>
        <taxon>Pseudomonadota</taxon>
        <taxon>Gammaproteobacteria</taxon>
        <taxon>Enterobacterales</taxon>
        <taxon>Enterobacteriaceae</taxon>
        <taxon>Pluralibacter</taxon>
    </lineage>
</organism>
<name>A0A0J5L7E9_PLUGE</name>
<evidence type="ECO:0000313" key="2">
    <source>
        <dbReference type="Proteomes" id="UP000036196"/>
    </source>
</evidence>
<dbReference type="AlphaFoldDB" id="A0A0J5L7E9"/>
<reference evidence="1 2" key="1">
    <citation type="submission" date="2015-05" db="EMBL/GenBank/DDBJ databases">
        <title>Genome sequences of Pluralibacter gergoviae.</title>
        <authorList>
            <person name="Greninger A.L."/>
            <person name="Miller S."/>
        </authorList>
    </citation>
    <scope>NUCLEOTIDE SEQUENCE [LARGE SCALE GENOMIC DNA]</scope>
    <source>
        <strain evidence="1 2">JS81F13</strain>
    </source>
</reference>
<dbReference type="PATRIC" id="fig|61647.15.peg.2954"/>